<dbReference type="RefSeq" id="WP_066621424.1">
    <property type="nucleotide sequence ID" value="NZ_FQXL01000004.1"/>
</dbReference>
<dbReference type="Gene3D" id="2.60.300.12">
    <property type="entry name" value="HesB-like domain"/>
    <property type="match status" value="1"/>
</dbReference>
<accession>A0A161XCU9</accession>
<dbReference type="NCBIfam" id="TIGR01911">
    <property type="entry name" value="HesB_rel_seleno"/>
    <property type="match status" value="1"/>
</dbReference>
<protein>
    <submittedName>
        <fullName evidence="1">Iron-sulfur cluster insertion protein ErpA</fullName>
    </submittedName>
</protein>
<dbReference type="OrthoDB" id="2355011at2"/>
<dbReference type="SUPFAM" id="SSF89360">
    <property type="entry name" value="HesB-like domain"/>
    <property type="match status" value="1"/>
</dbReference>
<dbReference type="Proteomes" id="UP000076603">
    <property type="component" value="Unassembled WGS sequence"/>
</dbReference>
<dbReference type="AlphaFoldDB" id="A0A161XCU9"/>
<dbReference type="EMBL" id="LWAE01000002">
    <property type="protein sequence ID" value="KZL92146.1"/>
    <property type="molecule type" value="Genomic_DNA"/>
</dbReference>
<keyword evidence="2" id="KW-1185">Reference proteome</keyword>
<evidence type="ECO:0000313" key="1">
    <source>
        <dbReference type="EMBL" id="KZL92146.1"/>
    </source>
</evidence>
<reference evidence="1 2" key="1">
    <citation type="submission" date="2016-04" db="EMBL/GenBank/DDBJ databases">
        <title>Genome sequence of Clostridium magnum DSM 2767.</title>
        <authorList>
            <person name="Poehlein A."/>
            <person name="Uhlig R."/>
            <person name="Fischer R."/>
            <person name="Bahl H."/>
            <person name="Daniel R."/>
        </authorList>
    </citation>
    <scope>NUCLEOTIDE SEQUENCE [LARGE SCALE GENOMIC DNA]</scope>
    <source>
        <strain evidence="1 2">DSM 2767</strain>
    </source>
</reference>
<sequence>MNFLKITNLAYEQFNKFLEEKNVPAKVIRIYAAGKSCHGPIFNITVDSPKDEDLVQQVDDITFLVDRNLFIQYSGFILLCGEENGLGTFSLEPVFKPEQSDCSSCSSSSSCSSCDD</sequence>
<dbReference type="InterPro" id="IPR010965">
    <property type="entry name" value="HesB-rel_seleno"/>
</dbReference>
<name>A0A161XCU9_9CLOT</name>
<evidence type="ECO:0000313" key="2">
    <source>
        <dbReference type="Proteomes" id="UP000076603"/>
    </source>
</evidence>
<dbReference type="PATRIC" id="fig|1121326.3.peg.1942"/>
<comment type="caution">
    <text evidence="1">The sequence shown here is derived from an EMBL/GenBank/DDBJ whole genome shotgun (WGS) entry which is preliminary data.</text>
</comment>
<proteinExistence type="predicted"/>
<dbReference type="InterPro" id="IPR035903">
    <property type="entry name" value="HesB-like_dom_sf"/>
</dbReference>
<gene>
    <name evidence="1" type="primary">erpA</name>
    <name evidence="1" type="ORF">CLMAG_19550</name>
</gene>
<organism evidence="1 2">
    <name type="scientific">Clostridium magnum DSM 2767</name>
    <dbReference type="NCBI Taxonomy" id="1121326"/>
    <lineage>
        <taxon>Bacteria</taxon>
        <taxon>Bacillati</taxon>
        <taxon>Bacillota</taxon>
        <taxon>Clostridia</taxon>
        <taxon>Eubacteriales</taxon>
        <taxon>Clostridiaceae</taxon>
        <taxon>Clostridium</taxon>
    </lineage>
</organism>
<dbReference type="STRING" id="1121326.CLMAG_19550"/>